<dbReference type="Pfam" id="PF13356">
    <property type="entry name" value="Arm-DNA-bind_3"/>
    <property type="match status" value="1"/>
</dbReference>
<evidence type="ECO:0000313" key="9">
    <source>
        <dbReference type="Proteomes" id="UP001500975"/>
    </source>
</evidence>
<dbReference type="InterPro" id="IPR044068">
    <property type="entry name" value="CB"/>
</dbReference>
<dbReference type="Proteomes" id="UP001500975">
    <property type="component" value="Unassembled WGS sequence"/>
</dbReference>
<dbReference type="Gene3D" id="1.10.150.130">
    <property type="match status" value="1"/>
</dbReference>
<sequence length="481" mass="54774">MAKLTVRGIEALKPKKAGYKVTADRGLYVRVAPDGSKTWLVRYVVAGKQIQARLPRAYGSSGADGHMSLAQAVAENARVQSLARDGIDFQVQRAEAERARAEARAAAIAANAPFRTLFETWLADGVSRKDGNAELRRSFEKDILPTIGDKPVRELTDTQLLDLLRNVGRKRGRARTAERMLTEMRQLFRWAIKRQPWRSLLAQGNPAELVELKLVVPHGYEPRIRERTLSPDEIRELRDIFSNMVTAYEAAKNKRIADRPVQRETQIALWICLGTGCRIGELLQARWEHVDLEKAMWFVPRENTKTHVDWQVYLSQFALQQFKALHDRTGKSDWCFPASQQEGHVFVKSVSKQVGDRQTLFKNRKPLAHRRNDDSLVLANGKNGEWTPHDLRRTASTMMQALRISPDVIDRCQNHVLPGSKVRRHYLHHDYIEEKREAWRLLGERIDAILSAGNVVPLKRAGRETDQKIGCSACESFVSLN</sequence>
<evidence type="ECO:0000256" key="4">
    <source>
        <dbReference type="ARBA" id="ARBA00023172"/>
    </source>
</evidence>
<evidence type="ECO:0000256" key="2">
    <source>
        <dbReference type="ARBA" id="ARBA00022908"/>
    </source>
</evidence>
<dbReference type="PANTHER" id="PTHR30629">
    <property type="entry name" value="PROPHAGE INTEGRASE"/>
    <property type="match status" value="1"/>
</dbReference>
<dbReference type="PROSITE" id="PS51898">
    <property type="entry name" value="TYR_RECOMBINASE"/>
    <property type="match status" value="1"/>
</dbReference>
<dbReference type="Pfam" id="PF00589">
    <property type="entry name" value="Phage_integrase"/>
    <property type="match status" value="1"/>
</dbReference>
<feature type="domain" description="Tyr recombinase" evidence="6">
    <location>
        <begin position="224"/>
        <end position="440"/>
    </location>
</feature>
<dbReference type="CDD" id="cd00801">
    <property type="entry name" value="INT_P4_C"/>
    <property type="match status" value="1"/>
</dbReference>
<dbReference type="InterPro" id="IPR002104">
    <property type="entry name" value="Integrase_catalytic"/>
</dbReference>
<feature type="domain" description="Core-binding (CB)" evidence="7">
    <location>
        <begin position="112"/>
        <end position="192"/>
    </location>
</feature>
<evidence type="ECO:0000313" key="8">
    <source>
        <dbReference type="EMBL" id="GAA4340705.1"/>
    </source>
</evidence>
<comment type="caution">
    <text evidence="8">The sequence shown here is derived from an EMBL/GenBank/DDBJ whole genome shotgun (WGS) entry which is preliminary data.</text>
</comment>
<dbReference type="PANTHER" id="PTHR30629:SF2">
    <property type="entry name" value="PROPHAGE INTEGRASE INTS-RELATED"/>
    <property type="match status" value="1"/>
</dbReference>
<dbReference type="Gene3D" id="1.10.443.10">
    <property type="entry name" value="Intergrase catalytic core"/>
    <property type="match status" value="1"/>
</dbReference>
<accession>A0ABP8HKS8</accession>
<keyword evidence="3 5" id="KW-0238">DNA-binding</keyword>
<dbReference type="InterPro" id="IPR025166">
    <property type="entry name" value="Integrase_DNA_bind_dom"/>
</dbReference>
<organism evidence="8 9">
    <name type="scientific">Variovorax defluvii</name>
    <dbReference type="NCBI Taxonomy" id="913761"/>
    <lineage>
        <taxon>Bacteria</taxon>
        <taxon>Pseudomonadati</taxon>
        <taxon>Pseudomonadota</taxon>
        <taxon>Betaproteobacteria</taxon>
        <taxon>Burkholderiales</taxon>
        <taxon>Comamonadaceae</taxon>
        <taxon>Variovorax</taxon>
    </lineage>
</organism>
<dbReference type="InterPro" id="IPR050808">
    <property type="entry name" value="Phage_Integrase"/>
</dbReference>
<dbReference type="RefSeq" id="WP_345537696.1">
    <property type="nucleotide sequence ID" value="NZ_BAABGJ010000017.1"/>
</dbReference>
<evidence type="ECO:0000259" key="6">
    <source>
        <dbReference type="PROSITE" id="PS51898"/>
    </source>
</evidence>
<dbReference type="EMBL" id="BAABGJ010000017">
    <property type="protein sequence ID" value="GAA4340705.1"/>
    <property type="molecule type" value="Genomic_DNA"/>
</dbReference>
<dbReference type="Pfam" id="PF22022">
    <property type="entry name" value="Phage_int_M"/>
    <property type="match status" value="1"/>
</dbReference>
<evidence type="ECO:0000256" key="1">
    <source>
        <dbReference type="ARBA" id="ARBA00008857"/>
    </source>
</evidence>
<proteinExistence type="inferred from homology"/>
<dbReference type="InterPro" id="IPR013762">
    <property type="entry name" value="Integrase-like_cat_sf"/>
</dbReference>
<name>A0ABP8HKS8_9BURK</name>
<evidence type="ECO:0000256" key="3">
    <source>
        <dbReference type="ARBA" id="ARBA00023125"/>
    </source>
</evidence>
<keyword evidence="2" id="KW-0229">DNA integration</keyword>
<dbReference type="InterPro" id="IPR010998">
    <property type="entry name" value="Integrase_recombinase_N"/>
</dbReference>
<protein>
    <submittedName>
        <fullName evidence="8">Site-specific integrase</fullName>
    </submittedName>
</protein>
<evidence type="ECO:0000259" key="7">
    <source>
        <dbReference type="PROSITE" id="PS51900"/>
    </source>
</evidence>
<dbReference type="SUPFAM" id="SSF56349">
    <property type="entry name" value="DNA breaking-rejoining enzymes"/>
    <property type="match status" value="1"/>
</dbReference>
<dbReference type="InterPro" id="IPR038488">
    <property type="entry name" value="Integrase_DNA-bd_sf"/>
</dbReference>
<dbReference type="InterPro" id="IPR011010">
    <property type="entry name" value="DNA_brk_join_enz"/>
</dbReference>
<evidence type="ECO:0000256" key="5">
    <source>
        <dbReference type="PROSITE-ProRule" id="PRU01248"/>
    </source>
</evidence>
<reference evidence="9" key="1">
    <citation type="journal article" date="2019" name="Int. J. Syst. Evol. Microbiol.">
        <title>The Global Catalogue of Microorganisms (GCM) 10K type strain sequencing project: providing services to taxonomists for standard genome sequencing and annotation.</title>
        <authorList>
            <consortium name="The Broad Institute Genomics Platform"/>
            <consortium name="The Broad Institute Genome Sequencing Center for Infectious Disease"/>
            <person name="Wu L."/>
            <person name="Ma J."/>
        </authorList>
    </citation>
    <scope>NUCLEOTIDE SEQUENCE [LARGE SCALE GENOMIC DNA]</scope>
    <source>
        <strain evidence="9">JCM 17804</strain>
    </source>
</reference>
<gene>
    <name evidence="8" type="ORF">GCM10023165_20890</name>
</gene>
<comment type="similarity">
    <text evidence="1">Belongs to the 'phage' integrase family.</text>
</comment>
<keyword evidence="4" id="KW-0233">DNA recombination</keyword>
<dbReference type="PROSITE" id="PS51900">
    <property type="entry name" value="CB"/>
    <property type="match status" value="1"/>
</dbReference>
<dbReference type="InterPro" id="IPR053876">
    <property type="entry name" value="Phage_int_M"/>
</dbReference>
<dbReference type="Gene3D" id="3.30.160.390">
    <property type="entry name" value="Integrase, DNA-binding domain"/>
    <property type="match status" value="1"/>
</dbReference>
<keyword evidence="9" id="KW-1185">Reference proteome</keyword>